<dbReference type="PANTHER" id="PTHR43775:SF29">
    <property type="entry name" value="ASPERFURANONE POLYKETIDE SYNTHASE AFOG-RELATED"/>
    <property type="match status" value="1"/>
</dbReference>
<dbReference type="GO" id="GO:0016491">
    <property type="term" value="F:oxidoreductase activity"/>
    <property type="evidence" value="ECO:0007669"/>
    <property type="project" value="UniProtKB-KW"/>
</dbReference>
<sequence>MTYEQWQKSTRPKIQGTMNLHNHMPSNLDFFILLSSITCVIGNAAQSNYAAGNTFEDALAHFRRSQGLAATAIDVGLVTDSAHFTGDFDMNAYFQISSGGYGWANG</sequence>
<feature type="domain" description="Ketoreductase" evidence="4">
    <location>
        <begin position="1"/>
        <end position="81"/>
    </location>
</feature>
<dbReference type="Pfam" id="PF08659">
    <property type="entry name" value="KR"/>
    <property type="match status" value="1"/>
</dbReference>
<keyword evidence="2" id="KW-0597">Phosphoprotein</keyword>
<dbReference type="EMBL" id="MWPZ01000001">
    <property type="protein sequence ID" value="TID06180.1"/>
    <property type="molecule type" value="Genomic_DNA"/>
</dbReference>
<dbReference type="SUPFAM" id="SSF51735">
    <property type="entry name" value="NAD(P)-binding Rossmann-fold domains"/>
    <property type="match status" value="1"/>
</dbReference>
<accession>A0A4T0WHM8</accession>
<dbReference type="Proteomes" id="UP000305883">
    <property type="component" value="Unassembled WGS sequence"/>
</dbReference>
<evidence type="ECO:0000256" key="2">
    <source>
        <dbReference type="ARBA" id="ARBA00022553"/>
    </source>
</evidence>
<evidence type="ECO:0000313" key="5">
    <source>
        <dbReference type="EMBL" id="TID06180.1"/>
    </source>
</evidence>
<dbReference type="GO" id="GO:0006633">
    <property type="term" value="P:fatty acid biosynthetic process"/>
    <property type="evidence" value="ECO:0007669"/>
    <property type="project" value="TreeGrafter"/>
</dbReference>
<dbReference type="InterPro" id="IPR013968">
    <property type="entry name" value="PKS_KR"/>
</dbReference>
<dbReference type="GO" id="GO:0004312">
    <property type="term" value="F:fatty acid synthase activity"/>
    <property type="evidence" value="ECO:0007669"/>
    <property type="project" value="TreeGrafter"/>
</dbReference>
<evidence type="ECO:0000256" key="3">
    <source>
        <dbReference type="ARBA" id="ARBA00023002"/>
    </source>
</evidence>
<keyword evidence="3" id="KW-0560">Oxidoreductase</keyword>
<dbReference type="AlphaFoldDB" id="A0A4T0WHM8"/>
<reference evidence="5 6" key="1">
    <citation type="journal article" date="2019" name="Genome Biol. Evol.">
        <title>Genomic Plasticity Mediated by Transposable Elements in the Plant Pathogenic Fungus Colletotrichum higginsianum.</title>
        <authorList>
            <person name="Tsushima A."/>
            <person name="Gan P."/>
            <person name="Kumakura N."/>
            <person name="Narusaka M."/>
            <person name="Takano Y."/>
            <person name="Narusaka Y."/>
            <person name="Shirasu K."/>
        </authorList>
    </citation>
    <scope>NUCLEOTIDE SEQUENCE [LARGE SCALE GENOMIC DNA]</scope>
    <source>
        <strain evidence="5 6">MAFF305635-RFP</strain>
    </source>
</reference>
<dbReference type="PANTHER" id="PTHR43775">
    <property type="entry name" value="FATTY ACID SYNTHASE"/>
    <property type="match status" value="1"/>
</dbReference>
<dbReference type="GO" id="GO:0044550">
    <property type="term" value="P:secondary metabolite biosynthetic process"/>
    <property type="evidence" value="ECO:0007669"/>
    <property type="project" value="TreeGrafter"/>
</dbReference>
<gene>
    <name evidence="5" type="ORF">CH35J_000406</name>
</gene>
<evidence type="ECO:0000313" key="6">
    <source>
        <dbReference type="Proteomes" id="UP000305883"/>
    </source>
</evidence>
<dbReference type="SMART" id="SM00822">
    <property type="entry name" value="PKS_KR"/>
    <property type="match status" value="1"/>
</dbReference>
<evidence type="ECO:0000256" key="1">
    <source>
        <dbReference type="ARBA" id="ARBA00022450"/>
    </source>
</evidence>
<protein>
    <submittedName>
        <fullName evidence="5">Reducing polyketide synthase FUB1</fullName>
    </submittedName>
</protein>
<keyword evidence="1" id="KW-0596">Phosphopantetheine</keyword>
<dbReference type="OrthoDB" id="4837671at2759"/>
<comment type="caution">
    <text evidence="5">The sequence shown here is derived from an EMBL/GenBank/DDBJ whole genome shotgun (WGS) entry which is preliminary data.</text>
</comment>
<dbReference type="InterPro" id="IPR050091">
    <property type="entry name" value="PKS_NRPS_Biosynth_Enz"/>
</dbReference>
<dbReference type="Gene3D" id="3.40.50.720">
    <property type="entry name" value="NAD(P)-binding Rossmann-like Domain"/>
    <property type="match status" value="1"/>
</dbReference>
<name>A0A4T0WHM8_9PEZI</name>
<dbReference type="InterPro" id="IPR036291">
    <property type="entry name" value="NAD(P)-bd_dom_sf"/>
</dbReference>
<evidence type="ECO:0000259" key="4">
    <source>
        <dbReference type="SMART" id="SM00822"/>
    </source>
</evidence>
<dbReference type="InterPro" id="IPR057326">
    <property type="entry name" value="KR_dom"/>
</dbReference>
<proteinExistence type="predicted"/>
<organism evidence="5 6">
    <name type="scientific">Colletotrichum higginsianum</name>
    <dbReference type="NCBI Taxonomy" id="80884"/>
    <lineage>
        <taxon>Eukaryota</taxon>
        <taxon>Fungi</taxon>
        <taxon>Dikarya</taxon>
        <taxon>Ascomycota</taxon>
        <taxon>Pezizomycotina</taxon>
        <taxon>Sordariomycetes</taxon>
        <taxon>Hypocreomycetidae</taxon>
        <taxon>Glomerellales</taxon>
        <taxon>Glomerellaceae</taxon>
        <taxon>Colletotrichum</taxon>
        <taxon>Colletotrichum destructivum species complex</taxon>
    </lineage>
</organism>